<feature type="region of interest" description="Disordered" evidence="1">
    <location>
        <begin position="1"/>
        <end position="25"/>
    </location>
</feature>
<dbReference type="AlphaFoldDB" id="A0A5C6D341"/>
<dbReference type="GO" id="GO:0008801">
    <property type="term" value="F:beta-phosphoglucomutase activity"/>
    <property type="evidence" value="ECO:0007669"/>
    <property type="project" value="UniProtKB-EC"/>
</dbReference>
<dbReference type="EC" id="5.4.2.6" evidence="2"/>
<dbReference type="Proteomes" id="UP000318437">
    <property type="component" value="Unassembled WGS sequence"/>
</dbReference>
<organism evidence="2 3">
    <name type="scientific">Bythopirellula polymerisocia</name>
    <dbReference type="NCBI Taxonomy" id="2528003"/>
    <lineage>
        <taxon>Bacteria</taxon>
        <taxon>Pseudomonadati</taxon>
        <taxon>Planctomycetota</taxon>
        <taxon>Planctomycetia</taxon>
        <taxon>Pirellulales</taxon>
        <taxon>Lacipirellulaceae</taxon>
        <taxon>Bythopirellula</taxon>
    </lineage>
</organism>
<dbReference type="InterPro" id="IPR051806">
    <property type="entry name" value="HAD-like_SPP"/>
</dbReference>
<dbReference type="OrthoDB" id="9797743at2"/>
<keyword evidence="2" id="KW-0413">Isomerase</keyword>
<dbReference type="SFLD" id="SFLDG01135">
    <property type="entry name" value="C1.5.6:_HAD__Beta-PGM__Phospha"/>
    <property type="match status" value="1"/>
</dbReference>
<sequence length="241" mass="26242">MPASSNVASCRTRLRDHPPHFSESNPVSRSAVIFDVDGVLIDSYQAHYDSWLKMFAEKGVSFTEQEFRATFGRTSHDIIGALYGDNLSDAEIREWDDRKEALYRDIIRESFPAIDGAVELLDALSAEGFRLAVGSSGPPENISLTLDCLGRSELFAAKVTRVDVTRGKPDPQVFQIAAERLGAEPSECVVVEDAPAGIEAANRAGMASVALTGTATREEMSHAMLVVDSLRELTPAKLRSL</sequence>
<dbReference type="EMBL" id="SJPS01000001">
    <property type="protein sequence ID" value="TWU30274.1"/>
    <property type="molecule type" value="Genomic_DNA"/>
</dbReference>
<dbReference type="NCBIfam" id="TIGR01509">
    <property type="entry name" value="HAD-SF-IA-v3"/>
    <property type="match status" value="1"/>
</dbReference>
<dbReference type="Gene3D" id="1.10.150.240">
    <property type="entry name" value="Putative phosphatase, domain 2"/>
    <property type="match status" value="1"/>
</dbReference>
<name>A0A5C6D341_9BACT</name>
<dbReference type="InterPro" id="IPR006439">
    <property type="entry name" value="HAD-SF_hydro_IA"/>
</dbReference>
<evidence type="ECO:0000313" key="3">
    <source>
        <dbReference type="Proteomes" id="UP000318437"/>
    </source>
</evidence>
<dbReference type="InterPro" id="IPR023198">
    <property type="entry name" value="PGP-like_dom2"/>
</dbReference>
<comment type="caution">
    <text evidence="2">The sequence shown here is derived from an EMBL/GenBank/DDBJ whole genome shotgun (WGS) entry which is preliminary data.</text>
</comment>
<evidence type="ECO:0000256" key="1">
    <source>
        <dbReference type="SAM" id="MobiDB-lite"/>
    </source>
</evidence>
<dbReference type="SUPFAM" id="SSF56784">
    <property type="entry name" value="HAD-like"/>
    <property type="match status" value="1"/>
</dbReference>
<proteinExistence type="predicted"/>
<dbReference type="InterPro" id="IPR036412">
    <property type="entry name" value="HAD-like_sf"/>
</dbReference>
<dbReference type="GO" id="GO:0050308">
    <property type="term" value="F:sugar-phosphatase activity"/>
    <property type="evidence" value="ECO:0007669"/>
    <property type="project" value="TreeGrafter"/>
</dbReference>
<dbReference type="PANTHER" id="PTHR43481">
    <property type="entry name" value="FRUCTOSE-1-PHOSPHATE PHOSPHATASE"/>
    <property type="match status" value="1"/>
</dbReference>
<dbReference type="PANTHER" id="PTHR43481:SF4">
    <property type="entry name" value="GLYCEROL-1-PHOSPHATE PHOSPHOHYDROLASE 1-RELATED"/>
    <property type="match status" value="1"/>
</dbReference>
<accession>A0A5C6D341</accession>
<gene>
    <name evidence="2" type="primary">ycjU</name>
    <name evidence="2" type="ORF">Pla144_10600</name>
</gene>
<dbReference type="SFLD" id="SFLDS00003">
    <property type="entry name" value="Haloacid_Dehalogenase"/>
    <property type="match status" value="1"/>
</dbReference>
<dbReference type="Pfam" id="PF00702">
    <property type="entry name" value="Hydrolase"/>
    <property type="match status" value="1"/>
</dbReference>
<evidence type="ECO:0000313" key="2">
    <source>
        <dbReference type="EMBL" id="TWU30274.1"/>
    </source>
</evidence>
<dbReference type="SFLD" id="SFLDG01129">
    <property type="entry name" value="C1.5:_HAD__Beta-PGM__Phosphata"/>
    <property type="match status" value="1"/>
</dbReference>
<dbReference type="Gene3D" id="3.40.50.1000">
    <property type="entry name" value="HAD superfamily/HAD-like"/>
    <property type="match status" value="1"/>
</dbReference>
<protein>
    <submittedName>
        <fullName evidence="2">Beta-phosphoglucomutase</fullName>
        <ecNumber evidence="2">5.4.2.6</ecNumber>
    </submittedName>
</protein>
<dbReference type="InterPro" id="IPR023214">
    <property type="entry name" value="HAD_sf"/>
</dbReference>
<reference evidence="2 3" key="1">
    <citation type="submission" date="2019-02" db="EMBL/GenBank/DDBJ databases">
        <title>Deep-cultivation of Planctomycetes and their phenomic and genomic characterization uncovers novel biology.</title>
        <authorList>
            <person name="Wiegand S."/>
            <person name="Jogler M."/>
            <person name="Boedeker C."/>
            <person name="Pinto D."/>
            <person name="Vollmers J."/>
            <person name="Rivas-Marin E."/>
            <person name="Kohn T."/>
            <person name="Peeters S.H."/>
            <person name="Heuer A."/>
            <person name="Rast P."/>
            <person name="Oberbeckmann S."/>
            <person name="Bunk B."/>
            <person name="Jeske O."/>
            <person name="Meyerdierks A."/>
            <person name="Storesund J.E."/>
            <person name="Kallscheuer N."/>
            <person name="Luecker S."/>
            <person name="Lage O.M."/>
            <person name="Pohl T."/>
            <person name="Merkel B.J."/>
            <person name="Hornburger P."/>
            <person name="Mueller R.-W."/>
            <person name="Bruemmer F."/>
            <person name="Labrenz M."/>
            <person name="Spormann A.M."/>
            <person name="Op Den Camp H."/>
            <person name="Overmann J."/>
            <person name="Amann R."/>
            <person name="Jetten M.S.M."/>
            <person name="Mascher T."/>
            <person name="Medema M.H."/>
            <person name="Devos D.P."/>
            <person name="Kaster A.-K."/>
            <person name="Ovreas L."/>
            <person name="Rohde M."/>
            <person name="Galperin M.Y."/>
            <person name="Jogler C."/>
        </authorList>
    </citation>
    <scope>NUCLEOTIDE SEQUENCE [LARGE SCALE GENOMIC DNA]</scope>
    <source>
        <strain evidence="2 3">Pla144</strain>
    </source>
</reference>
<keyword evidence="3" id="KW-1185">Reference proteome</keyword>